<reference evidence="2 3" key="1">
    <citation type="journal article" date="2006" name="Science">
        <title>The genome of black cottonwood, Populus trichocarpa (Torr. &amp; Gray).</title>
        <authorList>
            <person name="Tuskan G.A."/>
            <person name="Difazio S."/>
            <person name="Jansson S."/>
            <person name="Bohlmann J."/>
            <person name="Grigoriev I."/>
            <person name="Hellsten U."/>
            <person name="Putnam N."/>
            <person name="Ralph S."/>
            <person name="Rombauts S."/>
            <person name="Salamov A."/>
            <person name="Schein J."/>
            <person name="Sterck L."/>
            <person name="Aerts A."/>
            <person name="Bhalerao R.R."/>
            <person name="Bhalerao R.P."/>
            <person name="Blaudez D."/>
            <person name="Boerjan W."/>
            <person name="Brun A."/>
            <person name="Brunner A."/>
            <person name="Busov V."/>
            <person name="Campbell M."/>
            <person name="Carlson J."/>
            <person name="Chalot M."/>
            <person name="Chapman J."/>
            <person name="Chen G.L."/>
            <person name="Cooper D."/>
            <person name="Coutinho P.M."/>
            <person name="Couturier J."/>
            <person name="Covert S."/>
            <person name="Cronk Q."/>
            <person name="Cunningham R."/>
            <person name="Davis J."/>
            <person name="Degroeve S."/>
            <person name="Dejardin A."/>
            <person name="Depamphilis C."/>
            <person name="Detter J."/>
            <person name="Dirks B."/>
            <person name="Dubchak I."/>
            <person name="Duplessis S."/>
            <person name="Ehlting J."/>
            <person name="Ellis B."/>
            <person name="Gendler K."/>
            <person name="Goodstein D."/>
            <person name="Gribskov M."/>
            <person name="Grimwood J."/>
            <person name="Groover A."/>
            <person name="Gunter L."/>
            <person name="Hamberger B."/>
            <person name="Heinze B."/>
            <person name="Helariutta Y."/>
            <person name="Henrissat B."/>
            <person name="Holligan D."/>
            <person name="Holt R."/>
            <person name="Huang W."/>
            <person name="Islam-Faridi N."/>
            <person name="Jones S."/>
            <person name="Jones-Rhoades M."/>
            <person name="Jorgensen R."/>
            <person name="Joshi C."/>
            <person name="Kangasjarvi J."/>
            <person name="Karlsson J."/>
            <person name="Kelleher C."/>
            <person name="Kirkpatrick R."/>
            <person name="Kirst M."/>
            <person name="Kohler A."/>
            <person name="Kalluri U."/>
            <person name="Larimer F."/>
            <person name="Leebens-Mack J."/>
            <person name="Leple J.C."/>
            <person name="Locascio P."/>
            <person name="Lou Y."/>
            <person name="Lucas S."/>
            <person name="Martin F."/>
            <person name="Montanini B."/>
            <person name="Napoli C."/>
            <person name="Nelson D.R."/>
            <person name="Nelson C."/>
            <person name="Nieminen K."/>
            <person name="Nilsson O."/>
            <person name="Pereda V."/>
            <person name="Peter G."/>
            <person name="Philippe R."/>
            <person name="Pilate G."/>
            <person name="Poliakov A."/>
            <person name="Razumovskaya J."/>
            <person name="Richardson P."/>
            <person name="Rinaldi C."/>
            <person name="Ritland K."/>
            <person name="Rouze P."/>
            <person name="Ryaboy D."/>
            <person name="Schmutz J."/>
            <person name="Schrader J."/>
            <person name="Segerman B."/>
            <person name="Shin H."/>
            <person name="Siddiqui A."/>
            <person name="Sterky F."/>
            <person name="Terry A."/>
            <person name="Tsai C.J."/>
            <person name="Uberbacher E."/>
            <person name="Unneberg P."/>
            <person name="Vahala J."/>
            <person name="Wall K."/>
            <person name="Wessler S."/>
            <person name="Yang G."/>
            <person name="Yin T."/>
            <person name="Douglas C."/>
            <person name="Marra M."/>
            <person name="Sandberg G."/>
            <person name="Van de Peer Y."/>
            <person name="Rokhsar D."/>
        </authorList>
    </citation>
    <scope>NUCLEOTIDE SEQUENCE [LARGE SCALE GENOMIC DNA]</scope>
    <source>
        <strain evidence="3">cv. Nisqually</strain>
    </source>
</reference>
<dbReference type="PANTHER" id="PTHR33696">
    <property type="entry name" value="T22J18.15-RELATED"/>
    <property type="match status" value="1"/>
</dbReference>
<name>A0A2K1XNQ7_POPTR</name>
<proteinExistence type="predicted"/>
<keyword evidence="3" id="KW-1185">Reference proteome</keyword>
<sequence>MSMKQSKIHSKGNVPFSWEKKPGESKVTSHHDYLSRETSVVKLQPPPCPVESSRISTHDIIIPLPPCTFQAPGAPLRSSSRRGLKKDIDDDPFLAAYKECTKKDKPVGKDFGSGRRKRAIFDFSSCKQSCSVRDDNLVRVSQVPYEREKWHHS</sequence>
<dbReference type="InterPro" id="IPR007789">
    <property type="entry name" value="DUF688"/>
</dbReference>
<evidence type="ECO:0000256" key="1">
    <source>
        <dbReference type="SAM" id="MobiDB-lite"/>
    </source>
</evidence>
<feature type="compositionally biased region" description="Basic and acidic residues" evidence="1">
    <location>
        <begin position="18"/>
        <end position="35"/>
    </location>
</feature>
<dbReference type="Gramene" id="Potri.014G013000.1.v4.1">
    <property type="protein sequence ID" value="Potri.014G013000.1.v4.1"/>
    <property type="gene ID" value="Potri.014G013000.v4.1"/>
</dbReference>
<evidence type="ECO:0000313" key="3">
    <source>
        <dbReference type="Proteomes" id="UP000006729"/>
    </source>
</evidence>
<protein>
    <submittedName>
        <fullName evidence="2">Uncharacterized protein</fullName>
    </submittedName>
</protein>
<dbReference type="OMA" id="ECTKNQK"/>
<organism evidence="2 3">
    <name type="scientific">Populus trichocarpa</name>
    <name type="common">Western balsam poplar</name>
    <name type="synonym">Populus balsamifera subsp. trichocarpa</name>
    <dbReference type="NCBI Taxonomy" id="3694"/>
    <lineage>
        <taxon>Eukaryota</taxon>
        <taxon>Viridiplantae</taxon>
        <taxon>Streptophyta</taxon>
        <taxon>Embryophyta</taxon>
        <taxon>Tracheophyta</taxon>
        <taxon>Spermatophyta</taxon>
        <taxon>Magnoliopsida</taxon>
        <taxon>eudicotyledons</taxon>
        <taxon>Gunneridae</taxon>
        <taxon>Pentapetalae</taxon>
        <taxon>rosids</taxon>
        <taxon>fabids</taxon>
        <taxon>Malpighiales</taxon>
        <taxon>Salicaceae</taxon>
        <taxon>Saliceae</taxon>
        <taxon>Populus</taxon>
    </lineage>
</organism>
<dbReference type="PANTHER" id="PTHR33696:SF3">
    <property type="entry name" value="FLZ-TYPE DOMAIN-CONTAINING PROTEIN"/>
    <property type="match status" value="1"/>
</dbReference>
<dbReference type="Proteomes" id="UP000006729">
    <property type="component" value="Chromosome 14"/>
</dbReference>
<dbReference type="InParanoid" id="A0A2K1XNQ7"/>
<feature type="compositionally biased region" description="Basic residues" evidence="1">
    <location>
        <begin position="1"/>
        <end position="10"/>
    </location>
</feature>
<dbReference type="EMBL" id="CM009303">
    <property type="protein sequence ID" value="PNT02418.1"/>
    <property type="molecule type" value="Genomic_DNA"/>
</dbReference>
<evidence type="ECO:0000313" key="2">
    <source>
        <dbReference type="EMBL" id="PNT02418.1"/>
    </source>
</evidence>
<feature type="region of interest" description="Disordered" evidence="1">
    <location>
        <begin position="1"/>
        <end position="52"/>
    </location>
</feature>
<dbReference type="AlphaFoldDB" id="A0A2K1XNQ7"/>
<gene>
    <name evidence="2" type="ORF">POPTR_014G013000</name>
</gene>
<accession>A0A2K1XNQ7</accession>
<dbReference type="Pfam" id="PF05097">
    <property type="entry name" value="DUF688"/>
    <property type="match status" value="1"/>
</dbReference>